<dbReference type="RefSeq" id="WP_271930774.1">
    <property type="nucleotide sequence ID" value="NZ_JAQNDO010000001.1"/>
</dbReference>
<accession>A0ABT5EIX5</accession>
<evidence type="ECO:0000313" key="2">
    <source>
        <dbReference type="EMBL" id="MDC0741444.1"/>
    </source>
</evidence>
<name>A0ABT5EIX5_9BACT</name>
<comment type="caution">
    <text evidence="2">The sequence shown here is derived from an EMBL/GenBank/DDBJ whole genome shotgun (WGS) entry which is preliminary data.</text>
</comment>
<dbReference type="PANTHER" id="PTHR40094">
    <property type="entry name" value="ALPHA-2-MACROGLOBULIN HOMOLOG"/>
    <property type="match status" value="1"/>
</dbReference>
<reference evidence="2 3" key="1">
    <citation type="submission" date="2022-11" db="EMBL/GenBank/DDBJ databases">
        <title>Minimal conservation of predation-associated metabolite biosynthetic gene clusters underscores biosynthetic potential of Myxococcota including descriptions for ten novel species: Archangium lansinium sp. nov., Myxococcus landrumus sp. nov., Nannocystis bai.</title>
        <authorList>
            <person name="Ahearne A."/>
            <person name="Stevens C."/>
            <person name="Dowd S."/>
        </authorList>
    </citation>
    <scope>NUCLEOTIDE SEQUENCE [LARGE SCALE GENOMIC DNA]</scope>
    <source>
        <strain evidence="2 3">RJM3</strain>
    </source>
</reference>
<dbReference type="Gene3D" id="1.50.10.20">
    <property type="match status" value="1"/>
</dbReference>
<sequence>MVPLLALRDLADSLGVPLVPEKTNPPKGGDVDAALRTSVDRLLTHQQKDGSFGLWPGSSEGDFYITAYALWGLDEARRRGLPVPEGALDHATRSLVSSLAAPFPAADPSALERAAFALDVLARARRADESRMRALFGERARMPLFARALLLHAFVLSGRADADEARELLRDLETNIRIDGPAAHLARASETQTPVHDFDSSVRADAAALLALVATNPTHPLAARLARGLVDARAGGAYRTTHEAAWALLALDAYRKKNPAPLDPVEARVFLGDTLLADAPLGGESGKIRRAAFVPMPALLRGRGAPLTFEAVGGGHLHYEAILRYARLEMPREPLDAGFYVTKSFRPVADLGGPVLAASAEAEPRFDPGQVVLCEIEVVTREPRRFVVLEDPVPGGLEPMRLAHQVGGPWLASLEATPAERREMRDDRVVYFIDRLPAGIRKFRYLARAAHIGRFVVPPTHIEEMYTPETLGRTGGTYVRVGAK</sequence>
<dbReference type="Proteomes" id="UP001221411">
    <property type="component" value="Unassembled WGS sequence"/>
</dbReference>
<keyword evidence="3" id="KW-1185">Reference proteome</keyword>
<dbReference type="InterPro" id="IPR041246">
    <property type="entry name" value="Bact_MG10"/>
</dbReference>
<proteinExistence type="predicted"/>
<feature type="domain" description="Bacterial alpha-2-macroglobulin MG10" evidence="1">
    <location>
        <begin position="338"/>
        <end position="469"/>
    </location>
</feature>
<dbReference type="PANTHER" id="PTHR40094:SF1">
    <property type="entry name" value="UBIQUITIN DOMAIN-CONTAINING PROTEIN"/>
    <property type="match status" value="1"/>
</dbReference>
<gene>
    <name evidence="2" type="ORF">POL67_08810</name>
</gene>
<evidence type="ECO:0000313" key="3">
    <source>
        <dbReference type="Proteomes" id="UP001221411"/>
    </source>
</evidence>
<organism evidence="2 3">
    <name type="scientific">Polyangium mundeleinium</name>
    <dbReference type="NCBI Taxonomy" id="2995306"/>
    <lineage>
        <taxon>Bacteria</taxon>
        <taxon>Pseudomonadati</taxon>
        <taxon>Myxococcota</taxon>
        <taxon>Polyangia</taxon>
        <taxon>Polyangiales</taxon>
        <taxon>Polyangiaceae</taxon>
        <taxon>Polyangium</taxon>
    </lineage>
</organism>
<evidence type="ECO:0000259" key="1">
    <source>
        <dbReference type="Pfam" id="PF17973"/>
    </source>
</evidence>
<dbReference type="InterPro" id="IPR051802">
    <property type="entry name" value="YfhM-like"/>
</dbReference>
<dbReference type="Pfam" id="PF17973">
    <property type="entry name" value="bMG10"/>
    <property type="match status" value="1"/>
</dbReference>
<dbReference type="SUPFAM" id="SSF48239">
    <property type="entry name" value="Terpenoid cyclases/Protein prenyltransferases"/>
    <property type="match status" value="1"/>
</dbReference>
<dbReference type="InterPro" id="IPR008930">
    <property type="entry name" value="Terpenoid_cyclase/PrenylTrfase"/>
</dbReference>
<protein>
    <recommendedName>
        <fullName evidence="1">Bacterial alpha-2-macroglobulin MG10 domain-containing protein</fullName>
    </recommendedName>
</protein>
<dbReference type="EMBL" id="JAQNDO010000001">
    <property type="protein sequence ID" value="MDC0741444.1"/>
    <property type="molecule type" value="Genomic_DNA"/>
</dbReference>